<dbReference type="InterPro" id="IPR029060">
    <property type="entry name" value="PIN-like_dom_sf"/>
</dbReference>
<keyword evidence="3" id="KW-1185">Reference proteome</keyword>
<dbReference type="Gene3D" id="3.40.50.1010">
    <property type="entry name" value="5'-nuclease"/>
    <property type="match status" value="1"/>
</dbReference>
<protein>
    <submittedName>
        <fullName evidence="2">PIN domain-containing protein</fullName>
    </submittedName>
</protein>
<reference evidence="2 3" key="1">
    <citation type="submission" date="2020-06" db="EMBL/GenBank/DDBJ databases">
        <title>Whole-genome sequence of Allochromatium humboldtianum DSM 21881, type strain.</title>
        <authorList>
            <person name="Kyndt J.A."/>
            <person name="Meyer T.E."/>
        </authorList>
    </citation>
    <scope>NUCLEOTIDE SEQUENCE [LARGE SCALE GENOMIC DNA]</scope>
    <source>
        <strain evidence="2 3">DSM 21881</strain>
    </source>
</reference>
<dbReference type="EMBL" id="JABZEO010000002">
    <property type="protein sequence ID" value="NVZ08135.1"/>
    <property type="molecule type" value="Genomic_DNA"/>
</dbReference>
<dbReference type="RefSeq" id="WP_176974939.1">
    <property type="nucleotide sequence ID" value="NZ_JABZEO010000002.1"/>
</dbReference>
<dbReference type="InterPro" id="IPR002716">
    <property type="entry name" value="PIN_dom"/>
</dbReference>
<name>A0A850R5Q6_9GAMM</name>
<dbReference type="Proteomes" id="UP000592294">
    <property type="component" value="Unassembled WGS sequence"/>
</dbReference>
<accession>A0A850R5Q6</accession>
<evidence type="ECO:0000313" key="2">
    <source>
        <dbReference type="EMBL" id="NVZ08135.1"/>
    </source>
</evidence>
<evidence type="ECO:0000259" key="1">
    <source>
        <dbReference type="Pfam" id="PF01850"/>
    </source>
</evidence>
<dbReference type="Pfam" id="PF01850">
    <property type="entry name" value="PIN"/>
    <property type="match status" value="1"/>
</dbReference>
<dbReference type="SUPFAM" id="SSF88723">
    <property type="entry name" value="PIN domain-like"/>
    <property type="match status" value="1"/>
</dbReference>
<feature type="domain" description="PIN" evidence="1">
    <location>
        <begin position="4"/>
        <end position="121"/>
    </location>
</feature>
<comment type="caution">
    <text evidence="2">The sequence shown here is derived from an EMBL/GenBank/DDBJ whole genome shotgun (WGS) entry which is preliminary data.</text>
</comment>
<evidence type="ECO:0000313" key="3">
    <source>
        <dbReference type="Proteomes" id="UP000592294"/>
    </source>
</evidence>
<sequence>MPSIVVDSGPLIALFDGSDRFHDEAVVFVRECRYARLVTNLAVMTEVVYMLDFSLQAQRDFLFWAESALVIDTDTVADLPRIRALLEKYSDLPADFADASLVALCERLRITTVASVDSDFTVYRMQNRAGFRNLFFEH</sequence>
<dbReference type="AlphaFoldDB" id="A0A850R5Q6"/>
<proteinExistence type="predicted"/>
<gene>
    <name evidence="2" type="ORF">HW932_02535</name>
</gene>
<organism evidence="2 3">
    <name type="scientific">Allochromatium humboldtianum</name>
    <dbReference type="NCBI Taxonomy" id="504901"/>
    <lineage>
        <taxon>Bacteria</taxon>
        <taxon>Pseudomonadati</taxon>
        <taxon>Pseudomonadota</taxon>
        <taxon>Gammaproteobacteria</taxon>
        <taxon>Chromatiales</taxon>
        <taxon>Chromatiaceae</taxon>
        <taxon>Allochromatium</taxon>
    </lineage>
</organism>